<proteinExistence type="predicted"/>
<evidence type="ECO:0000313" key="3">
    <source>
        <dbReference type="Proteomes" id="UP000233375"/>
    </source>
</evidence>
<dbReference type="Proteomes" id="UP000233375">
    <property type="component" value="Unassembled WGS sequence"/>
</dbReference>
<reference evidence="2 3" key="1">
    <citation type="journal article" date="2003" name="Int. J. Syst. Evol. Microbiol.">
        <title>Bacillus nealsonii sp. nov., isolated from a spacecraft-assembly facility, whose spores are gamma-radiation resistant.</title>
        <authorList>
            <person name="Venkateswaran K."/>
            <person name="Kempf M."/>
            <person name="Chen F."/>
            <person name="Satomi M."/>
            <person name="Nicholson W."/>
            <person name="Kern R."/>
        </authorList>
    </citation>
    <scope>NUCLEOTIDE SEQUENCE [LARGE SCALE GENOMIC DNA]</scope>
    <source>
        <strain evidence="2 3">FO-92</strain>
    </source>
</reference>
<dbReference type="InterPro" id="IPR011989">
    <property type="entry name" value="ARM-like"/>
</dbReference>
<evidence type="ECO:0000313" key="2">
    <source>
        <dbReference type="EMBL" id="PKG25379.1"/>
    </source>
</evidence>
<keyword evidence="1" id="KW-0812">Transmembrane</keyword>
<comment type="caution">
    <text evidence="2">The sequence shown here is derived from an EMBL/GenBank/DDBJ whole genome shotgun (WGS) entry which is preliminary data.</text>
</comment>
<keyword evidence="3" id="KW-1185">Reference proteome</keyword>
<sequence>MGQELKILAAVACTITGILFMLLIYLVIRKYRENSRQQKIKKYMEQLGPKVFFYIQNPNSSFIIRINTPLKKTAFEMVLGKYVDMLEGEKEKGALKNLALTYLKDFYQERLYSRNWSIRMNTLYYIEDFYLIELQEDIIKLMENSPKKSKEEKIQILRILSSFQYKDIKKWMNTSEALSEIDYRNIVTRLNEEIFYSFIESFQEFGEVLQLAILDVISIKKDLDYLPFLEEVFQQAQGELRLRALKAIASIGVVQDINSYMLLAESEQWQERMMLAKLLGSKQNESHLSVLKKLLQDPTWWVRSQSADSISRYKNGQAVLNDVLEHSNDSYAKDMAWEWINKGAK</sequence>
<name>A0A2N0Z786_9BACI</name>
<accession>A0A2N0Z786</accession>
<protein>
    <recommendedName>
        <fullName evidence="4">HEAT repeat domain-containing protein</fullName>
    </recommendedName>
</protein>
<gene>
    <name evidence="2" type="ORF">CWS01_00630</name>
</gene>
<dbReference type="SUPFAM" id="SSF48371">
    <property type="entry name" value="ARM repeat"/>
    <property type="match status" value="1"/>
</dbReference>
<evidence type="ECO:0008006" key="4">
    <source>
        <dbReference type="Google" id="ProtNLM"/>
    </source>
</evidence>
<dbReference type="Pfam" id="PF13646">
    <property type="entry name" value="HEAT_2"/>
    <property type="match status" value="1"/>
</dbReference>
<dbReference type="AlphaFoldDB" id="A0A2N0Z786"/>
<dbReference type="RefSeq" id="WP_101175086.1">
    <property type="nucleotide sequence ID" value="NZ_PISE01000003.1"/>
</dbReference>
<dbReference type="OrthoDB" id="2112914at2"/>
<dbReference type="Gene3D" id="1.25.10.10">
    <property type="entry name" value="Leucine-rich Repeat Variant"/>
    <property type="match status" value="1"/>
</dbReference>
<organism evidence="2 3">
    <name type="scientific">Niallia nealsonii</name>
    <dbReference type="NCBI Taxonomy" id="115979"/>
    <lineage>
        <taxon>Bacteria</taxon>
        <taxon>Bacillati</taxon>
        <taxon>Bacillota</taxon>
        <taxon>Bacilli</taxon>
        <taxon>Bacillales</taxon>
        <taxon>Bacillaceae</taxon>
        <taxon>Niallia</taxon>
    </lineage>
</organism>
<evidence type="ECO:0000256" key="1">
    <source>
        <dbReference type="SAM" id="Phobius"/>
    </source>
</evidence>
<dbReference type="EMBL" id="PISE01000003">
    <property type="protein sequence ID" value="PKG25379.1"/>
    <property type="molecule type" value="Genomic_DNA"/>
</dbReference>
<keyword evidence="1" id="KW-1133">Transmembrane helix</keyword>
<feature type="transmembrane region" description="Helical" evidence="1">
    <location>
        <begin position="6"/>
        <end position="28"/>
    </location>
</feature>
<keyword evidence="1" id="KW-0472">Membrane</keyword>
<dbReference type="InterPro" id="IPR016024">
    <property type="entry name" value="ARM-type_fold"/>
</dbReference>